<feature type="chain" id="PRO_5046692794" evidence="2">
    <location>
        <begin position="19"/>
        <end position="457"/>
    </location>
</feature>
<dbReference type="PROSITE" id="PS51257">
    <property type="entry name" value="PROKAR_LIPOPROTEIN"/>
    <property type="match status" value="1"/>
</dbReference>
<sequence length="457" mass="50368">MRRGWMLLLTVLLTLALAACGGGGGNDGGSGGNGGNAQSSEGGSSGNAPGNSAGKSDSGAKDPEPVTLRMAWWGSQPRHDYTLQVIEMYQQKYPHVKIEPEYANFDDYWKKLAPQAAANDLPDIIQMDISYLSQYGGKGQLEDLTPYLGTIINTDHISENAISGGKLGDQLYGFNIGVNTIQFQYDPELLKKLGIEKPDENWTWDDYYALAGKAKEAGLYFDSGFRPEVFFGYYLRTKGQHLYSPDGTSLGYDDDQLFIDFFAPLAKLVADGDTPTPDVKAQIKGLEDDLLVKGQQVGVWQWTNQFVGLQQVANRPLEMAHMPGPNREQGLYLKPSMYFSISKNSKHKEEAAKFIDFWVNDIEANKLIKGDRGVPVNSQVIEAVKPTLDPALIKVFDYVAWAQENSSPMDPPDPNGAAEIIALFKEITEAMDFGKLSPEDAAKRFREEANAILARNK</sequence>
<dbReference type="InterPro" id="IPR050490">
    <property type="entry name" value="Bact_solute-bd_prot1"/>
</dbReference>
<keyword evidence="4" id="KW-1185">Reference proteome</keyword>
<feature type="region of interest" description="Disordered" evidence="1">
    <location>
        <begin position="29"/>
        <end position="61"/>
    </location>
</feature>
<dbReference type="Proteomes" id="UP000681526">
    <property type="component" value="Unassembled WGS sequence"/>
</dbReference>
<keyword evidence="2" id="KW-0732">Signal</keyword>
<protein>
    <submittedName>
        <fullName evidence="3">ABC transporter substrate-binding protein YesO</fullName>
    </submittedName>
</protein>
<dbReference type="SUPFAM" id="SSF53850">
    <property type="entry name" value="Periplasmic binding protein-like II"/>
    <property type="match status" value="1"/>
</dbReference>
<comment type="caution">
    <text evidence="3">The sequence shown here is derived from an EMBL/GenBank/DDBJ whole genome shotgun (WGS) entry which is preliminary data.</text>
</comment>
<dbReference type="Gene3D" id="3.40.190.10">
    <property type="entry name" value="Periplasmic binding protein-like II"/>
    <property type="match status" value="2"/>
</dbReference>
<dbReference type="InterPro" id="IPR006059">
    <property type="entry name" value="SBP"/>
</dbReference>
<dbReference type="RefSeq" id="WP_213483465.1">
    <property type="nucleotide sequence ID" value="NZ_CAJRAY010000017.1"/>
</dbReference>
<evidence type="ECO:0000256" key="1">
    <source>
        <dbReference type="SAM" id="MobiDB-lite"/>
    </source>
</evidence>
<name>A0ABN7RKX6_THEXY</name>
<feature type="signal peptide" evidence="2">
    <location>
        <begin position="1"/>
        <end position="18"/>
    </location>
</feature>
<dbReference type="Pfam" id="PF13416">
    <property type="entry name" value="SBP_bac_8"/>
    <property type="match status" value="1"/>
</dbReference>
<evidence type="ECO:0000313" key="3">
    <source>
        <dbReference type="EMBL" id="CAG5079580.1"/>
    </source>
</evidence>
<organism evidence="3 4">
    <name type="scientific">Thermobacillus xylanilyticus</name>
    <dbReference type="NCBI Taxonomy" id="76633"/>
    <lineage>
        <taxon>Bacteria</taxon>
        <taxon>Bacillati</taxon>
        <taxon>Bacillota</taxon>
        <taxon>Bacilli</taxon>
        <taxon>Bacillales</taxon>
        <taxon>Paenibacillaceae</taxon>
        <taxon>Thermobacillus</taxon>
    </lineage>
</organism>
<dbReference type="PANTHER" id="PTHR43649:SF11">
    <property type="entry name" value="ABC TRANSPORTER SUBSTRATE-BINDING PROTEIN YESO-RELATED"/>
    <property type="match status" value="1"/>
</dbReference>
<dbReference type="PANTHER" id="PTHR43649">
    <property type="entry name" value="ARABINOSE-BINDING PROTEIN-RELATED"/>
    <property type="match status" value="1"/>
</dbReference>
<evidence type="ECO:0000256" key="2">
    <source>
        <dbReference type="SAM" id="SignalP"/>
    </source>
</evidence>
<feature type="compositionally biased region" description="Low complexity" evidence="1">
    <location>
        <begin position="36"/>
        <end position="54"/>
    </location>
</feature>
<reference evidence="3 4" key="1">
    <citation type="submission" date="2021-04" db="EMBL/GenBank/DDBJ databases">
        <authorList>
            <person name="Rakotoarivonina H."/>
        </authorList>
    </citation>
    <scope>NUCLEOTIDE SEQUENCE [LARGE SCALE GENOMIC DNA]</scope>
    <source>
        <strain evidence="3 4">XE</strain>
    </source>
</reference>
<dbReference type="EMBL" id="CAJRAY010000017">
    <property type="protein sequence ID" value="CAG5079580.1"/>
    <property type="molecule type" value="Genomic_DNA"/>
</dbReference>
<evidence type="ECO:0000313" key="4">
    <source>
        <dbReference type="Proteomes" id="UP000681526"/>
    </source>
</evidence>
<gene>
    <name evidence="3" type="primary">txxe-736 yesO</name>
    <name evidence="3" type="ORF">TXXE_03345</name>
</gene>
<accession>A0ABN7RKX6</accession>
<proteinExistence type="predicted"/>